<evidence type="ECO:0000256" key="7">
    <source>
        <dbReference type="ARBA" id="ARBA00023002"/>
    </source>
</evidence>
<dbReference type="CDD" id="cd21175">
    <property type="entry name" value="LPMO_AA9"/>
    <property type="match status" value="1"/>
</dbReference>
<dbReference type="Proteomes" id="UP001172155">
    <property type="component" value="Unassembled WGS sequence"/>
</dbReference>
<sequence>MKTFATLAALSLAVSDVSAHYIFQTFDAGSAAKSPAFKYVRQNTNYNSPVTDLSSNDLRCNVGGASGAATEVLELKAGDSFTFGTDTPVYHQGPISIYLSKAPGSVKDYDGSGGWFKVKDWGPSGGQWTMQSTYSFNIPSCVPAGEYLVRIQSLGIHNPWPAGIPQFYVGCAQVKVTGGGSANPPTVKIPGVFKESDSGYTANIYNANLNSYVVPGPSVWTCGAGDNTPAPSTGDPATPTTLVTSSKPAEPTPTPTPEVPSCGTAKYGQCGGISFSGCTSCASGSTCNKINDYYSQCV</sequence>
<feature type="domain" description="CBM1" evidence="18">
    <location>
        <begin position="262"/>
        <end position="298"/>
    </location>
</feature>
<accession>A0AA40K7S2</accession>
<evidence type="ECO:0000256" key="1">
    <source>
        <dbReference type="ARBA" id="ARBA00001973"/>
    </source>
</evidence>
<keyword evidence="9" id="KW-0503">Monooxygenase</keyword>
<keyword evidence="5 17" id="KW-0732">Signal</keyword>
<feature type="region of interest" description="Disordered" evidence="16">
    <location>
        <begin position="224"/>
        <end position="260"/>
    </location>
</feature>
<protein>
    <recommendedName>
        <fullName evidence="15">lytic cellulose monooxygenase (C4-dehydrogenating)</fullName>
        <ecNumber evidence="15">1.14.99.56</ecNumber>
    </recommendedName>
</protein>
<keyword evidence="19" id="KW-0378">Hydrolase</keyword>
<comment type="catalytic activity">
    <reaction evidence="14">
        <text>[(1-&gt;4)-beta-D-glucosyl]n+m + reduced acceptor + O2 = 4-dehydro-beta-D-glucosyl-[(1-&gt;4)-beta-D-glucosyl]n-1 + [(1-&gt;4)-beta-D-glucosyl]m + acceptor + H2O.</text>
        <dbReference type="EC" id="1.14.99.56"/>
    </reaction>
</comment>
<dbReference type="InterPro" id="IPR049892">
    <property type="entry name" value="AA9"/>
</dbReference>
<comment type="caution">
    <text evidence="19">The sequence shown here is derived from an EMBL/GenBank/DDBJ whole genome shotgun (WGS) entry which is preliminary data.</text>
</comment>
<evidence type="ECO:0000256" key="9">
    <source>
        <dbReference type="ARBA" id="ARBA00023033"/>
    </source>
</evidence>
<evidence type="ECO:0000256" key="6">
    <source>
        <dbReference type="ARBA" id="ARBA00023001"/>
    </source>
</evidence>
<keyword evidence="8" id="KW-0186">Copper</keyword>
<dbReference type="SMART" id="SM00236">
    <property type="entry name" value="fCBD"/>
    <property type="match status" value="1"/>
</dbReference>
<keyword evidence="20" id="KW-1185">Reference proteome</keyword>
<dbReference type="Gene3D" id="2.70.50.70">
    <property type="match status" value="1"/>
</dbReference>
<keyword evidence="12" id="KW-0624">Polysaccharide degradation</keyword>
<keyword evidence="6" id="KW-0136">Cellulose degradation</keyword>
<evidence type="ECO:0000256" key="4">
    <source>
        <dbReference type="ARBA" id="ARBA00022723"/>
    </source>
</evidence>
<evidence type="ECO:0000256" key="13">
    <source>
        <dbReference type="ARBA" id="ARBA00044502"/>
    </source>
</evidence>
<dbReference type="PANTHER" id="PTHR33353">
    <property type="entry name" value="PUTATIVE (AFU_ORTHOLOGUE AFUA_1G12560)-RELATED"/>
    <property type="match status" value="1"/>
</dbReference>
<dbReference type="InterPro" id="IPR005103">
    <property type="entry name" value="AA9_LPMO"/>
</dbReference>
<evidence type="ECO:0000256" key="8">
    <source>
        <dbReference type="ARBA" id="ARBA00023008"/>
    </source>
</evidence>
<dbReference type="SUPFAM" id="SSF57180">
    <property type="entry name" value="Cellulose-binding domain"/>
    <property type="match status" value="1"/>
</dbReference>
<evidence type="ECO:0000256" key="10">
    <source>
        <dbReference type="ARBA" id="ARBA00023157"/>
    </source>
</evidence>
<comment type="cofactor">
    <cofactor evidence="1">
        <name>Cu(2+)</name>
        <dbReference type="ChEBI" id="CHEBI:29036"/>
    </cofactor>
</comment>
<dbReference type="EMBL" id="JAUKUD010000003">
    <property type="protein sequence ID" value="KAK0749131.1"/>
    <property type="molecule type" value="Genomic_DNA"/>
</dbReference>
<feature type="signal peptide" evidence="17">
    <location>
        <begin position="1"/>
        <end position="19"/>
    </location>
</feature>
<keyword evidence="10" id="KW-1015">Disulfide bond</keyword>
<organism evidence="19 20">
    <name type="scientific">Schizothecium vesticola</name>
    <dbReference type="NCBI Taxonomy" id="314040"/>
    <lineage>
        <taxon>Eukaryota</taxon>
        <taxon>Fungi</taxon>
        <taxon>Dikarya</taxon>
        <taxon>Ascomycota</taxon>
        <taxon>Pezizomycotina</taxon>
        <taxon>Sordariomycetes</taxon>
        <taxon>Sordariomycetidae</taxon>
        <taxon>Sordariales</taxon>
        <taxon>Schizotheciaceae</taxon>
        <taxon>Schizothecium</taxon>
    </lineage>
</organism>
<dbReference type="PANTHER" id="PTHR33353:SF11">
    <property type="entry name" value="GLYCOSYLHYDROLASE FAMILY 61-7 PROTEIN"/>
    <property type="match status" value="1"/>
</dbReference>
<dbReference type="Pfam" id="PF00734">
    <property type="entry name" value="CBM_1"/>
    <property type="match status" value="1"/>
</dbReference>
<evidence type="ECO:0000256" key="12">
    <source>
        <dbReference type="ARBA" id="ARBA00023326"/>
    </source>
</evidence>
<keyword evidence="7" id="KW-0560">Oxidoreductase</keyword>
<evidence type="ECO:0000256" key="17">
    <source>
        <dbReference type="SAM" id="SignalP"/>
    </source>
</evidence>
<gene>
    <name evidence="19" type="ORF">B0T18DRAFT_427304</name>
</gene>
<evidence type="ECO:0000256" key="11">
    <source>
        <dbReference type="ARBA" id="ARBA00023277"/>
    </source>
</evidence>
<evidence type="ECO:0000313" key="20">
    <source>
        <dbReference type="Proteomes" id="UP001172155"/>
    </source>
</evidence>
<dbReference type="GO" id="GO:0030248">
    <property type="term" value="F:cellulose binding"/>
    <property type="evidence" value="ECO:0007669"/>
    <property type="project" value="InterPro"/>
</dbReference>
<evidence type="ECO:0000256" key="15">
    <source>
        <dbReference type="ARBA" id="ARBA00047174"/>
    </source>
</evidence>
<evidence type="ECO:0000256" key="5">
    <source>
        <dbReference type="ARBA" id="ARBA00022729"/>
    </source>
</evidence>
<evidence type="ECO:0000256" key="16">
    <source>
        <dbReference type="SAM" id="MobiDB-lite"/>
    </source>
</evidence>
<evidence type="ECO:0000256" key="3">
    <source>
        <dbReference type="ARBA" id="ARBA00022525"/>
    </source>
</evidence>
<dbReference type="Pfam" id="PF03443">
    <property type="entry name" value="AA9"/>
    <property type="match status" value="1"/>
</dbReference>
<evidence type="ECO:0000259" key="18">
    <source>
        <dbReference type="PROSITE" id="PS51164"/>
    </source>
</evidence>
<dbReference type="GO" id="GO:0016787">
    <property type="term" value="F:hydrolase activity"/>
    <property type="evidence" value="ECO:0007669"/>
    <property type="project" value="UniProtKB-KW"/>
</dbReference>
<proteinExistence type="inferred from homology"/>
<dbReference type="GO" id="GO:0046872">
    <property type="term" value="F:metal ion binding"/>
    <property type="evidence" value="ECO:0007669"/>
    <property type="project" value="UniProtKB-KW"/>
</dbReference>
<dbReference type="PROSITE" id="PS51164">
    <property type="entry name" value="CBM1_2"/>
    <property type="match status" value="1"/>
</dbReference>
<comment type="subcellular location">
    <subcellularLocation>
        <location evidence="2">Secreted</location>
    </subcellularLocation>
</comment>
<evidence type="ECO:0000256" key="14">
    <source>
        <dbReference type="ARBA" id="ARBA00045077"/>
    </source>
</evidence>
<keyword evidence="11" id="KW-0119">Carbohydrate metabolism</keyword>
<keyword evidence="3" id="KW-0964">Secreted</keyword>
<dbReference type="PROSITE" id="PS00562">
    <property type="entry name" value="CBM1_1"/>
    <property type="match status" value="1"/>
</dbReference>
<evidence type="ECO:0000313" key="19">
    <source>
        <dbReference type="EMBL" id="KAK0749131.1"/>
    </source>
</evidence>
<dbReference type="InterPro" id="IPR035971">
    <property type="entry name" value="CBD_sf"/>
</dbReference>
<comment type="similarity">
    <text evidence="13">Belongs to the polysaccharide monooxygenase AA9 family.</text>
</comment>
<dbReference type="EC" id="1.14.99.56" evidence="15"/>
<feature type="chain" id="PRO_5041395650" description="lytic cellulose monooxygenase (C4-dehydrogenating)" evidence="17">
    <location>
        <begin position="20"/>
        <end position="298"/>
    </location>
</feature>
<reference evidence="19" key="1">
    <citation type="submission" date="2023-06" db="EMBL/GenBank/DDBJ databases">
        <title>Genome-scale phylogeny and comparative genomics of the fungal order Sordariales.</title>
        <authorList>
            <consortium name="Lawrence Berkeley National Laboratory"/>
            <person name="Hensen N."/>
            <person name="Bonometti L."/>
            <person name="Westerberg I."/>
            <person name="Brannstrom I.O."/>
            <person name="Guillou S."/>
            <person name="Cros-Aarteil S."/>
            <person name="Calhoun S."/>
            <person name="Haridas S."/>
            <person name="Kuo A."/>
            <person name="Mondo S."/>
            <person name="Pangilinan J."/>
            <person name="Riley R."/>
            <person name="LaButti K."/>
            <person name="Andreopoulos B."/>
            <person name="Lipzen A."/>
            <person name="Chen C."/>
            <person name="Yanf M."/>
            <person name="Daum C."/>
            <person name="Ng V."/>
            <person name="Clum A."/>
            <person name="Steindorff A."/>
            <person name="Ohm R."/>
            <person name="Martin F."/>
            <person name="Silar P."/>
            <person name="Natvig D."/>
            <person name="Lalanne C."/>
            <person name="Gautier V."/>
            <person name="Ament-velasquez S.L."/>
            <person name="Kruys A."/>
            <person name="Hutchinson M.I."/>
            <person name="Powell A.J."/>
            <person name="Barry K."/>
            <person name="Miller A.N."/>
            <person name="Grigoriev I.V."/>
            <person name="Debuchy R."/>
            <person name="Gladieux P."/>
            <person name="Thoren M.H."/>
            <person name="Johannesson H."/>
        </authorList>
    </citation>
    <scope>NUCLEOTIDE SEQUENCE</scope>
    <source>
        <strain evidence="19">SMH3187-1</strain>
    </source>
</reference>
<dbReference type="GO" id="GO:0004497">
    <property type="term" value="F:monooxygenase activity"/>
    <property type="evidence" value="ECO:0007669"/>
    <property type="project" value="UniProtKB-KW"/>
</dbReference>
<dbReference type="InterPro" id="IPR000254">
    <property type="entry name" value="CBD"/>
</dbReference>
<dbReference type="GO" id="GO:0005576">
    <property type="term" value="C:extracellular region"/>
    <property type="evidence" value="ECO:0007669"/>
    <property type="project" value="UniProtKB-SubCell"/>
</dbReference>
<dbReference type="GO" id="GO:0030245">
    <property type="term" value="P:cellulose catabolic process"/>
    <property type="evidence" value="ECO:0007669"/>
    <property type="project" value="UniProtKB-KW"/>
</dbReference>
<name>A0AA40K7S2_9PEZI</name>
<keyword evidence="4" id="KW-0479">Metal-binding</keyword>
<evidence type="ECO:0000256" key="2">
    <source>
        <dbReference type="ARBA" id="ARBA00004613"/>
    </source>
</evidence>
<dbReference type="AlphaFoldDB" id="A0AA40K7S2"/>